<name>A0ABM1MKY3_NICVS</name>
<keyword evidence="2" id="KW-1185">Reference proteome</keyword>
<organism evidence="2 3">
    <name type="scientific">Nicrophorus vespilloides</name>
    <name type="common">Boreal carrion beetle</name>
    <dbReference type="NCBI Taxonomy" id="110193"/>
    <lineage>
        <taxon>Eukaryota</taxon>
        <taxon>Metazoa</taxon>
        <taxon>Ecdysozoa</taxon>
        <taxon>Arthropoda</taxon>
        <taxon>Hexapoda</taxon>
        <taxon>Insecta</taxon>
        <taxon>Pterygota</taxon>
        <taxon>Neoptera</taxon>
        <taxon>Endopterygota</taxon>
        <taxon>Coleoptera</taxon>
        <taxon>Polyphaga</taxon>
        <taxon>Staphyliniformia</taxon>
        <taxon>Silphidae</taxon>
        <taxon>Nicrophorinae</taxon>
        <taxon>Nicrophorus</taxon>
    </lineage>
</organism>
<gene>
    <name evidence="3" type="primary">LOC108561684</name>
</gene>
<proteinExistence type="predicted"/>
<accession>A0ABM1MKY3</accession>
<feature type="signal peptide" evidence="1">
    <location>
        <begin position="1"/>
        <end position="24"/>
    </location>
</feature>
<sequence>MKLFVFLTTVFIVFTANFMATATGFEGFPDLRNFTRDIPKNINMTSMENGTMTGTIMMGPPKASTYGFEGFRDIRGLTRDIPKNINMTFMENETMMGPPKESKSIYEESNENMTSNHNMNIYNKMRIFI</sequence>
<protein>
    <submittedName>
        <fullName evidence="3">Uncharacterized protein LOC108561684</fullName>
    </submittedName>
</protein>
<evidence type="ECO:0000313" key="3">
    <source>
        <dbReference type="RefSeq" id="XP_017775233.1"/>
    </source>
</evidence>
<dbReference type="Proteomes" id="UP000695000">
    <property type="component" value="Unplaced"/>
</dbReference>
<dbReference type="GeneID" id="108561684"/>
<feature type="chain" id="PRO_5045037111" evidence="1">
    <location>
        <begin position="25"/>
        <end position="129"/>
    </location>
</feature>
<evidence type="ECO:0000256" key="1">
    <source>
        <dbReference type="SAM" id="SignalP"/>
    </source>
</evidence>
<reference evidence="3" key="1">
    <citation type="submission" date="2025-08" db="UniProtKB">
        <authorList>
            <consortium name="RefSeq"/>
        </authorList>
    </citation>
    <scope>IDENTIFICATION</scope>
    <source>
        <tissue evidence="3">Whole Larva</tissue>
    </source>
</reference>
<dbReference type="RefSeq" id="XP_017775233.1">
    <property type="nucleotide sequence ID" value="XM_017919744.1"/>
</dbReference>
<evidence type="ECO:0000313" key="2">
    <source>
        <dbReference type="Proteomes" id="UP000695000"/>
    </source>
</evidence>
<keyword evidence="1" id="KW-0732">Signal</keyword>